<evidence type="ECO:0000313" key="4">
    <source>
        <dbReference type="Proteomes" id="UP001157138"/>
    </source>
</evidence>
<evidence type="ECO:0000256" key="1">
    <source>
        <dbReference type="SAM" id="MobiDB-lite"/>
    </source>
</evidence>
<gene>
    <name evidence="3" type="ORF">GCM10007938_27450</name>
</gene>
<dbReference type="SUPFAM" id="SSF110997">
    <property type="entry name" value="Sporulation related repeat"/>
    <property type="match status" value="1"/>
</dbReference>
<dbReference type="Proteomes" id="UP001157138">
    <property type="component" value="Unassembled WGS sequence"/>
</dbReference>
<feature type="domain" description="SPOR" evidence="2">
    <location>
        <begin position="73"/>
        <end position="142"/>
    </location>
</feature>
<comment type="caution">
    <text evidence="3">The sequence shown here is derived from an EMBL/GenBank/DDBJ whole genome shotgun (WGS) entry which is preliminary data.</text>
</comment>
<dbReference type="InterPro" id="IPR036680">
    <property type="entry name" value="SPOR-like_sf"/>
</dbReference>
<dbReference type="Pfam" id="PF05036">
    <property type="entry name" value="SPOR"/>
    <property type="match status" value="1"/>
</dbReference>
<proteinExistence type="predicted"/>
<sequence length="297" mass="33240">MDMRIAVKSKPSLVTLMSLVILGQFLSVERASAETFLCDATQASKDVLPLLESDCPIGVGMWGKKRPDSNVSQFWIQCGVFSAPLTLNEAKEIYPKIDSDVWAKPEGNVYRCLIGPYKDFSKVKQDLANVKQLPKYEEAFVRQIINDGSKGKGAMQAAAAPSDQRQTSESKAGSKSTTKLAATEELTAGVSIRHKIVINGVEYTVPYSLYSNDQFYMEHELPWNRMSYDMAYQTCEQMGMRLASNNEWQSLLNANVMMKDKWPVHLPYWGEEKTGLFYTGKVKSLKGSSLLNVMCVK</sequence>
<reference evidence="4" key="1">
    <citation type="journal article" date="2019" name="Int. J. Syst. Evol. Microbiol.">
        <title>The Global Catalogue of Microorganisms (GCM) 10K type strain sequencing project: providing services to taxonomists for standard genome sequencing and annotation.</title>
        <authorList>
            <consortium name="The Broad Institute Genomics Platform"/>
            <consortium name="The Broad Institute Genome Sequencing Center for Infectious Disease"/>
            <person name="Wu L."/>
            <person name="Ma J."/>
        </authorList>
    </citation>
    <scope>NUCLEOTIDE SEQUENCE [LARGE SCALE GENOMIC DNA]</scope>
    <source>
        <strain evidence="4">NBRC 108723</strain>
    </source>
</reference>
<feature type="region of interest" description="Disordered" evidence="1">
    <location>
        <begin position="152"/>
        <end position="179"/>
    </location>
</feature>
<organism evidence="3 4">
    <name type="scientific">Vibrio zhanjiangensis</name>
    <dbReference type="NCBI Taxonomy" id="1046128"/>
    <lineage>
        <taxon>Bacteria</taxon>
        <taxon>Pseudomonadati</taxon>
        <taxon>Pseudomonadota</taxon>
        <taxon>Gammaproteobacteria</taxon>
        <taxon>Vibrionales</taxon>
        <taxon>Vibrionaceae</taxon>
        <taxon>Vibrio</taxon>
    </lineage>
</organism>
<keyword evidence="4" id="KW-1185">Reference proteome</keyword>
<accession>A0ABQ6F0E4</accession>
<evidence type="ECO:0000313" key="3">
    <source>
        <dbReference type="EMBL" id="GLT18963.1"/>
    </source>
</evidence>
<evidence type="ECO:0000259" key="2">
    <source>
        <dbReference type="Pfam" id="PF05036"/>
    </source>
</evidence>
<dbReference type="InterPro" id="IPR007730">
    <property type="entry name" value="SPOR-like_dom"/>
</dbReference>
<protein>
    <submittedName>
        <fullName evidence="3">Sporulation protein</fullName>
    </submittedName>
</protein>
<feature type="compositionally biased region" description="Polar residues" evidence="1">
    <location>
        <begin position="163"/>
        <end position="176"/>
    </location>
</feature>
<dbReference type="EMBL" id="BSPW01000061">
    <property type="protein sequence ID" value="GLT18963.1"/>
    <property type="molecule type" value="Genomic_DNA"/>
</dbReference>
<name>A0ABQ6F0E4_9VIBR</name>